<feature type="signal peptide" evidence="1">
    <location>
        <begin position="1"/>
        <end position="22"/>
    </location>
</feature>
<accession>A0A9D9N3E7</accession>
<sequence length="126" mass="13963">MKKQLYFWAACVCMALSFSACSLMDQDFDETLIIGTWTVDGNSTDHWRFDAGGTGASWDEADDVTEEEAQAFSWSISGSELTIIHQIGMTGQDAIPKSYKLTELTDTHMTFKDTTTGNSTSLTKIR</sequence>
<organism evidence="3 4">
    <name type="scientific">Candidatus Gallipaludibacter merdavium</name>
    <dbReference type="NCBI Taxonomy" id="2840839"/>
    <lineage>
        <taxon>Bacteria</taxon>
        <taxon>Pseudomonadati</taxon>
        <taxon>Bacteroidota</taxon>
        <taxon>Bacteroidia</taxon>
        <taxon>Bacteroidales</taxon>
        <taxon>Candidatus Gallipaludibacter</taxon>
    </lineage>
</organism>
<protein>
    <submittedName>
        <fullName evidence="3">Lipocalin family protein</fullName>
    </submittedName>
</protein>
<feature type="chain" id="PRO_5039666933" evidence="1">
    <location>
        <begin position="23"/>
        <end position="126"/>
    </location>
</feature>
<comment type="caution">
    <text evidence="3">The sequence shown here is derived from an EMBL/GenBank/DDBJ whole genome shotgun (WGS) entry which is preliminary data.</text>
</comment>
<feature type="domain" description="Lipocalin-like" evidence="2">
    <location>
        <begin position="39"/>
        <end position="111"/>
    </location>
</feature>
<keyword evidence="1" id="KW-0732">Signal</keyword>
<dbReference type="Proteomes" id="UP000823641">
    <property type="component" value="Unassembled WGS sequence"/>
</dbReference>
<evidence type="ECO:0000313" key="3">
    <source>
        <dbReference type="EMBL" id="MBO8458912.1"/>
    </source>
</evidence>
<dbReference type="AlphaFoldDB" id="A0A9D9N3E7"/>
<proteinExistence type="predicted"/>
<dbReference type="EMBL" id="JADIMG010000006">
    <property type="protein sequence ID" value="MBO8458912.1"/>
    <property type="molecule type" value="Genomic_DNA"/>
</dbReference>
<dbReference type="PROSITE" id="PS51257">
    <property type="entry name" value="PROKAR_LIPOPROTEIN"/>
    <property type="match status" value="1"/>
</dbReference>
<dbReference type="InterPro" id="IPR024311">
    <property type="entry name" value="Lipocalin-like"/>
</dbReference>
<evidence type="ECO:0000313" key="4">
    <source>
        <dbReference type="Proteomes" id="UP000823641"/>
    </source>
</evidence>
<reference evidence="3" key="1">
    <citation type="submission" date="2020-10" db="EMBL/GenBank/DDBJ databases">
        <authorList>
            <person name="Gilroy R."/>
        </authorList>
    </citation>
    <scope>NUCLEOTIDE SEQUENCE</scope>
    <source>
        <strain evidence="3">G3-3990</strain>
    </source>
</reference>
<reference evidence="3" key="2">
    <citation type="journal article" date="2021" name="PeerJ">
        <title>Extensive microbial diversity within the chicken gut microbiome revealed by metagenomics and culture.</title>
        <authorList>
            <person name="Gilroy R."/>
            <person name="Ravi A."/>
            <person name="Getino M."/>
            <person name="Pursley I."/>
            <person name="Horton D.L."/>
            <person name="Alikhan N.F."/>
            <person name="Baker D."/>
            <person name="Gharbi K."/>
            <person name="Hall N."/>
            <person name="Watson M."/>
            <person name="Adriaenssens E.M."/>
            <person name="Foster-Nyarko E."/>
            <person name="Jarju S."/>
            <person name="Secka A."/>
            <person name="Antonio M."/>
            <person name="Oren A."/>
            <person name="Chaudhuri R.R."/>
            <person name="La Ragione R."/>
            <person name="Hildebrand F."/>
            <person name="Pallen M.J."/>
        </authorList>
    </citation>
    <scope>NUCLEOTIDE SEQUENCE</scope>
    <source>
        <strain evidence="3">G3-3990</strain>
    </source>
</reference>
<dbReference type="Pfam" id="PF13648">
    <property type="entry name" value="Lipocalin_4"/>
    <property type="match status" value="1"/>
</dbReference>
<evidence type="ECO:0000259" key="2">
    <source>
        <dbReference type="Pfam" id="PF13648"/>
    </source>
</evidence>
<name>A0A9D9N3E7_9BACT</name>
<evidence type="ECO:0000256" key="1">
    <source>
        <dbReference type="SAM" id="SignalP"/>
    </source>
</evidence>
<gene>
    <name evidence="3" type="ORF">IAA73_01045</name>
</gene>